<organism evidence="1 2">
    <name type="scientific">Mucilaginibacter gossypiicola</name>
    <dbReference type="NCBI Taxonomy" id="551995"/>
    <lineage>
        <taxon>Bacteria</taxon>
        <taxon>Pseudomonadati</taxon>
        <taxon>Bacteroidota</taxon>
        <taxon>Sphingobacteriia</taxon>
        <taxon>Sphingobacteriales</taxon>
        <taxon>Sphingobacteriaceae</taxon>
        <taxon>Mucilaginibacter</taxon>
    </lineage>
</organism>
<dbReference type="AlphaFoldDB" id="A0A1H8HLW2"/>
<dbReference type="OrthoDB" id="1493304at2"/>
<dbReference type="RefSeq" id="WP_091210870.1">
    <property type="nucleotide sequence ID" value="NZ_FOCL01000003.1"/>
</dbReference>
<gene>
    <name evidence="1" type="ORF">SAMN05192574_103559</name>
</gene>
<dbReference type="EMBL" id="FOCL01000003">
    <property type="protein sequence ID" value="SEN57232.1"/>
    <property type="molecule type" value="Genomic_DNA"/>
</dbReference>
<dbReference type="Proteomes" id="UP000198942">
    <property type="component" value="Unassembled WGS sequence"/>
</dbReference>
<reference evidence="2" key="1">
    <citation type="submission" date="2016-10" db="EMBL/GenBank/DDBJ databases">
        <authorList>
            <person name="Varghese N."/>
            <person name="Submissions S."/>
        </authorList>
    </citation>
    <scope>NUCLEOTIDE SEQUENCE [LARGE SCALE GENOMIC DNA]</scope>
    <source>
        <strain evidence="2">Gh-48</strain>
    </source>
</reference>
<dbReference type="STRING" id="551995.SAMN05192574_103559"/>
<sequence length="224" mass="26698">MEAQISRPVNEYKTAFMLFTDTVEDEVRFRTDGIVLAQLQGTTFRISHYNDLIWEIKTYFKNDYSLIYTDTPFELWAILYDEHPEINQENLIIDIYKAWKLYWEQRGPKFVSENTMQFSKQQSWEEFSKLVVQIQSGPGNIIENAIEISDFNLIPILALALRMQFKDENDFYKSCIDIMTEELYEVFGIDGEFDEIEMEIDGEIQRYFIYIPECDFNDNLLLLE</sequence>
<name>A0A1H8HLW2_9SPHI</name>
<proteinExistence type="predicted"/>
<keyword evidence="2" id="KW-1185">Reference proteome</keyword>
<protein>
    <submittedName>
        <fullName evidence="1">Uncharacterized protein</fullName>
    </submittedName>
</protein>
<evidence type="ECO:0000313" key="2">
    <source>
        <dbReference type="Proteomes" id="UP000198942"/>
    </source>
</evidence>
<accession>A0A1H8HLW2</accession>
<evidence type="ECO:0000313" key="1">
    <source>
        <dbReference type="EMBL" id="SEN57232.1"/>
    </source>
</evidence>